<feature type="compositionally biased region" description="Acidic residues" evidence="1">
    <location>
        <begin position="151"/>
        <end position="162"/>
    </location>
</feature>
<protein>
    <submittedName>
        <fullName evidence="2">Uncharacterized protein</fullName>
    </submittedName>
</protein>
<dbReference type="Proteomes" id="UP000218811">
    <property type="component" value="Unassembled WGS sequence"/>
</dbReference>
<keyword evidence="3" id="KW-1185">Reference proteome</keyword>
<organism evidence="2 3">
    <name type="scientific">Wolfiporia cocos (strain MD-104)</name>
    <name type="common">Brown rot fungus</name>
    <dbReference type="NCBI Taxonomy" id="742152"/>
    <lineage>
        <taxon>Eukaryota</taxon>
        <taxon>Fungi</taxon>
        <taxon>Dikarya</taxon>
        <taxon>Basidiomycota</taxon>
        <taxon>Agaricomycotina</taxon>
        <taxon>Agaricomycetes</taxon>
        <taxon>Polyporales</taxon>
        <taxon>Phaeolaceae</taxon>
        <taxon>Wolfiporia</taxon>
    </lineage>
</organism>
<feature type="region of interest" description="Disordered" evidence="1">
    <location>
        <begin position="23"/>
        <end position="83"/>
    </location>
</feature>
<feature type="compositionally biased region" description="Low complexity" evidence="1">
    <location>
        <begin position="292"/>
        <end position="303"/>
    </location>
</feature>
<evidence type="ECO:0000256" key="1">
    <source>
        <dbReference type="SAM" id="MobiDB-lite"/>
    </source>
</evidence>
<dbReference type="OMA" id="DVACTHG"/>
<dbReference type="AlphaFoldDB" id="A0A2H3J666"/>
<evidence type="ECO:0000313" key="3">
    <source>
        <dbReference type="Proteomes" id="UP000218811"/>
    </source>
</evidence>
<feature type="compositionally biased region" description="Low complexity" evidence="1">
    <location>
        <begin position="47"/>
        <end position="63"/>
    </location>
</feature>
<evidence type="ECO:0000313" key="2">
    <source>
        <dbReference type="EMBL" id="PCH37421.1"/>
    </source>
</evidence>
<proteinExistence type="predicted"/>
<reference evidence="2 3" key="1">
    <citation type="journal article" date="2012" name="Science">
        <title>The Paleozoic origin of enzymatic lignin decomposition reconstructed from 31 fungal genomes.</title>
        <authorList>
            <person name="Floudas D."/>
            <person name="Binder M."/>
            <person name="Riley R."/>
            <person name="Barry K."/>
            <person name="Blanchette R.A."/>
            <person name="Henrissat B."/>
            <person name="Martinez A.T."/>
            <person name="Otillar R."/>
            <person name="Spatafora J.W."/>
            <person name="Yadav J.S."/>
            <person name="Aerts A."/>
            <person name="Benoit I."/>
            <person name="Boyd A."/>
            <person name="Carlson A."/>
            <person name="Copeland A."/>
            <person name="Coutinho P.M."/>
            <person name="de Vries R.P."/>
            <person name="Ferreira P."/>
            <person name="Findley K."/>
            <person name="Foster B."/>
            <person name="Gaskell J."/>
            <person name="Glotzer D."/>
            <person name="Gorecki P."/>
            <person name="Heitman J."/>
            <person name="Hesse C."/>
            <person name="Hori C."/>
            <person name="Igarashi K."/>
            <person name="Jurgens J.A."/>
            <person name="Kallen N."/>
            <person name="Kersten P."/>
            <person name="Kohler A."/>
            <person name="Kuees U."/>
            <person name="Kumar T.K.A."/>
            <person name="Kuo A."/>
            <person name="LaButti K."/>
            <person name="Larrondo L.F."/>
            <person name="Lindquist E."/>
            <person name="Ling A."/>
            <person name="Lombard V."/>
            <person name="Lucas S."/>
            <person name="Lundell T."/>
            <person name="Martin R."/>
            <person name="McLaughlin D.J."/>
            <person name="Morgenstern I."/>
            <person name="Morin E."/>
            <person name="Murat C."/>
            <person name="Nagy L.G."/>
            <person name="Nolan M."/>
            <person name="Ohm R.A."/>
            <person name="Patyshakuliyeva A."/>
            <person name="Rokas A."/>
            <person name="Ruiz-Duenas F.J."/>
            <person name="Sabat G."/>
            <person name="Salamov A."/>
            <person name="Samejima M."/>
            <person name="Schmutz J."/>
            <person name="Slot J.C."/>
            <person name="St John F."/>
            <person name="Stenlid J."/>
            <person name="Sun H."/>
            <person name="Sun S."/>
            <person name="Syed K."/>
            <person name="Tsang A."/>
            <person name="Wiebenga A."/>
            <person name="Young D."/>
            <person name="Pisabarro A."/>
            <person name="Eastwood D.C."/>
            <person name="Martin F."/>
            <person name="Cullen D."/>
            <person name="Grigoriev I.V."/>
            <person name="Hibbett D.S."/>
        </authorList>
    </citation>
    <scope>NUCLEOTIDE SEQUENCE [LARGE SCALE GENOMIC DNA]</scope>
    <source>
        <strain evidence="2 3">MD-104</strain>
    </source>
</reference>
<accession>A0A2H3J666</accession>
<feature type="compositionally biased region" description="Low complexity" evidence="1">
    <location>
        <begin position="125"/>
        <end position="140"/>
    </location>
</feature>
<dbReference type="OrthoDB" id="3260379at2759"/>
<gene>
    <name evidence="2" type="ORF">WOLCODRAFT_140851</name>
</gene>
<dbReference type="EMBL" id="KB467931">
    <property type="protein sequence ID" value="PCH37421.1"/>
    <property type="molecule type" value="Genomic_DNA"/>
</dbReference>
<feature type="compositionally biased region" description="Basic residues" evidence="1">
    <location>
        <begin position="278"/>
        <end position="291"/>
    </location>
</feature>
<feature type="region of interest" description="Disordered" evidence="1">
    <location>
        <begin position="272"/>
        <end position="317"/>
    </location>
</feature>
<feature type="region of interest" description="Disordered" evidence="1">
    <location>
        <begin position="123"/>
        <end position="162"/>
    </location>
</feature>
<sequence>MRALRTSDTLDLTAQLLRINAALRPDSDFNASSDDALSDHPERELPGTAAAAGSGSAYGDTGSPPTRKRKRDDTDAAAQTTKSLADAQIRWTRWPLRATDVPVPEWTFEDEVNSVVLSVLHPKSSEPAPARSGASRSGSPDPLFASSPSSLDDEGDDVEDSALSEAGLRAVAEASAIHVARILSMLAASVPPLTKAMMYKLRPLDWVTVLHIVSVSGLVDASTVQSVSRRMKAIYGPADFNAVERMQLSSSVGLRLAGLESRHELSYLDRIVTAPPPKPKRVRKTRRRSQKAKAPPSQAAQPDSSEDDLALSTDDLF</sequence>
<name>A0A2H3J666_WOLCO</name>